<evidence type="ECO:0000313" key="4">
    <source>
        <dbReference type="EMBL" id="TWW57736.1"/>
    </source>
</evidence>
<evidence type="ECO:0000256" key="3">
    <source>
        <dbReference type="SAM" id="MobiDB-lite"/>
    </source>
</evidence>
<dbReference type="InterPro" id="IPR039336">
    <property type="entry name" value="Midnolin"/>
</dbReference>
<keyword evidence="2" id="KW-0539">Nucleus</keyword>
<feature type="compositionally biased region" description="Polar residues" evidence="3">
    <location>
        <begin position="1"/>
        <end position="17"/>
    </location>
</feature>
<sequence>MWETVHSTSTATGQFSAEKTETAIPPQAFSSVTCKRQRHTETRTRVLVSIAGASRDIANCSTSSASASGGSGPSTRSRKPGAIIESFVNHAPGVFSGTFSGTLHPNCQDSNGRPRRDISTILQILNDLLSATRHYQGMPPSLTQLRCQTQCGSPTSPSPSPSPSPPVASVTGLSAEATSVPAGSPSSPLPALHPLVQCQSQIRMCKSPGE</sequence>
<proteinExistence type="predicted"/>
<dbReference type="PANTHER" id="PTHR23010:SF1">
    <property type="entry name" value="MIDNOLIN"/>
    <property type="match status" value="1"/>
</dbReference>
<dbReference type="GO" id="GO:0005634">
    <property type="term" value="C:nucleus"/>
    <property type="evidence" value="ECO:0007669"/>
    <property type="project" value="UniProtKB-SubCell"/>
</dbReference>
<reference evidence="4 5" key="1">
    <citation type="submission" date="2019-04" db="EMBL/GenBank/DDBJ databases">
        <title>Chromosome genome assembly for Takifugu flavidus.</title>
        <authorList>
            <person name="Xiao S."/>
        </authorList>
    </citation>
    <scope>NUCLEOTIDE SEQUENCE [LARGE SCALE GENOMIC DNA]</scope>
    <source>
        <strain evidence="4">HTHZ2018</strain>
        <tissue evidence="4">Muscle</tissue>
    </source>
</reference>
<feature type="region of interest" description="Disordered" evidence="3">
    <location>
        <begin position="147"/>
        <end position="192"/>
    </location>
</feature>
<dbReference type="Proteomes" id="UP000324091">
    <property type="component" value="Chromosome 7"/>
</dbReference>
<feature type="compositionally biased region" description="Pro residues" evidence="3">
    <location>
        <begin position="156"/>
        <end position="166"/>
    </location>
</feature>
<evidence type="ECO:0000256" key="2">
    <source>
        <dbReference type="ARBA" id="ARBA00023242"/>
    </source>
</evidence>
<dbReference type="EMBL" id="RHFK02000020">
    <property type="protein sequence ID" value="TWW57736.1"/>
    <property type="molecule type" value="Genomic_DNA"/>
</dbReference>
<gene>
    <name evidence="4" type="ORF">D4764_07G0004550</name>
</gene>
<protein>
    <submittedName>
        <fullName evidence="4">Midnolin Midbrain nucleolar protein</fullName>
    </submittedName>
</protein>
<comment type="subcellular location">
    <subcellularLocation>
        <location evidence="1">Nucleus</location>
    </subcellularLocation>
</comment>
<dbReference type="AlphaFoldDB" id="A0A5C6MRK6"/>
<organism evidence="4 5">
    <name type="scientific">Takifugu flavidus</name>
    <name type="common">sansaifugu</name>
    <dbReference type="NCBI Taxonomy" id="433684"/>
    <lineage>
        <taxon>Eukaryota</taxon>
        <taxon>Metazoa</taxon>
        <taxon>Chordata</taxon>
        <taxon>Craniata</taxon>
        <taxon>Vertebrata</taxon>
        <taxon>Euteleostomi</taxon>
        <taxon>Actinopterygii</taxon>
        <taxon>Neopterygii</taxon>
        <taxon>Teleostei</taxon>
        <taxon>Neoteleostei</taxon>
        <taxon>Acanthomorphata</taxon>
        <taxon>Eupercaria</taxon>
        <taxon>Tetraodontiformes</taxon>
        <taxon>Tetradontoidea</taxon>
        <taxon>Tetraodontidae</taxon>
        <taxon>Takifugu</taxon>
    </lineage>
</organism>
<evidence type="ECO:0000256" key="1">
    <source>
        <dbReference type="ARBA" id="ARBA00004123"/>
    </source>
</evidence>
<feature type="region of interest" description="Disordered" evidence="3">
    <location>
        <begin position="60"/>
        <end position="79"/>
    </location>
</feature>
<feature type="compositionally biased region" description="Low complexity" evidence="3">
    <location>
        <begin position="181"/>
        <end position="192"/>
    </location>
</feature>
<name>A0A5C6MRK6_9TELE</name>
<comment type="caution">
    <text evidence="4">The sequence shown here is derived from an EMBL/GenBank/DDBJ whole genome shotgun (WGS) entry which is preliminary data.</text>
</comment>
<evidence type="ECO:0000313" key="5">
    <source>
        <dbReference type="Proteomes" id="UP000324091"/>
    </source>
</evidence>
<keyword evidence="5" id="KW-1185">Reference proteome</keyword>
<feature type="region of interest" description="Disordered" evidence="3">
    <location>
        <begin position="1"/>
        <end position="22"/>
    </location>
</feature>
<accession>A0A5C6MRK6</accession>
<dbReference type="PANTHER" id="PTHR23010">
    <property type="entry name" value="MIDNOLIN"/>
    <property type="match status" value="1"/>
</dbReference>